<comment type="similarity">
    <text evidence="3 4">In the N-terminal section; belongs to the HFCD (homo-oligomeric flavin containing Cys decarboxylase) superfamily.</text>
</comment>
<keyword evidence="3" id="KW-0460">Magnesium</keyword>
<comment type="cofactor">
    <cofactor evidence="3">
        <name>FMN</name>
        <dbReference type="ChEBI" id="CHEBI:58210"/>
    </cofactor>
    <text evidence="3">Binds 1 FMN per subunit.</text>
</comment>
<comment type="function">
    <text evidence="3">Catalyzes two sequential steps in the biosynthesis of coenzyme A. In the first step cysteine is conjugated to 4'-phosphopantothenate to form 4-phosphopantothenoylcysteine. In the second step the latter compound is decarboxylated to form 4'-phosphopantotheine.</text>
</comment>
<dbReference type="NCBIfam" id="TIGR00521">
    <property type="entry name" value="coaBC_dfp"/>
    <property type="match status" value="1"/>
</dbReference>
<keyword evidence="3 4" id="KW-0436">Ligase</keyword>
<feature type="binding site" evidence="3">
    <location>
        <position position="341"/>
    </location>
    <ligand>
        <name>CTP</name>
        <dbReference type="ChEBI" id="CHEBI:37563"/>
    </ligand>
</feature>
<evidence type="ECO:0000259" key="5">
    <source>
        <dbReference type="Pfam" id="PF02441"/>
    </source>
</evidence>
<dbReference type="GO" id="GO:0046872">
    <property type="term" value="F:metal ion binding"/>
    <property type="evidence" value="ECO:0007669"/>
    <property type="project" value="UniProtKB-KW"/>
</dbReference>
<organism evidence="7 8">
    <name type="scientific">Candidatus Anoxymicrobium japonicum</name>
    <dbReference type="NCBI Taxonomy" id="2013648"/>
    <lineage>
        <taxon>Bacteria</taxon>
        <taxon>Bacillati</taxon>
        <taxon>Actinomycetota</taxon>
        <taxon>Candidatus Geothermincolia</taxon>
        <taxon>Candidatus Geothermincolales</taxon>
        <taxon>Candidatus Anoxymicrobiaceae</taxon>
        <taxon>Candidatus Anoxymicrobium</taxon>
    </lineage>
</organism>
<comment type="cofactor">
    <cofactor evidence="3">
        <name>Mg(2+)</name>
        <dbReference type="ChEBI" id="CHEBI:18420"/>
    </cofactor>
</comment>
<dbReference type="InterPro" id="IPR005252">
    <property type="entry name" value="CoaBC"/>
</dbReference>
<evidence type="ECO:0000313" key="7">
    <source>
        <dbReference type="EMBL" id="PKQ27626.1"/>
    </source>
</evidence>
<feature type="active site" description="Proton donor" evidence="3">
    <location>
        <position position="158"/>
    </location>
</feature>
<evidence type="ECO:0000256" key="2">
    <source>
        <dbReference type="ARBA" id="ARBA00023239"/>
    </source>
</evidence>
<sequence>MAELAGRKVLLGVTGGIAVYKAAELARMLARAGADVKVIMTGAGQQFVSPLTFRTLTGNPVATTMWSDPGSPFPHISLSDEADLIVVAPATANIVAKMANGIADDLLSTTVLAARGTIVVAPAMNTRMYLNQATQSNLERIREMGVIVVDPGEGGLACGTEGIGRMAEPAEIMEVVERELAVVRDLDGRRVLVTAGPTREHIDPVRFFSNPSTGRMGYTIARQAARRGADVILISGPVELSCQADIELVKVVSASEMLNAVLDNFDSVDVLVMAAAVADFTSTEVAGKKLKKNSGVPDIKLEPTTDILGEVALRKNGRVVVGFAAETDQVIMNAKKKLKEKNLDLIVANKVGEFGTGFGSMTDMAVVIGDADTGAELKMMSKIELADVLLDRIRDLLK</sequence>
<comment type="similarity">
    <text evidence="3 4">In the C-terminal section; belongs to the PPC synthetase family.</text>
</comment>
<name>A0A2N3G4H3_9ACTN</name>
<dbReference type="EC" id="6.3.2.5" evidence="3"/>
<dbReference type="InterPro" id="IPR007085">
    <property type="entry name" value="DNA/pantothenate-metab_flavo_C"/>
</dbReference>
<dbReference type="GO" id="GO:0015941">
    <property type="term" value="P:pantothenate catabolic process"/>
    <property type="evidence" value="ECO:0007669"/>
    <property type="project" value="InterPro"/>
</dbReference>
<dbReference type="HAMAP" id="MF_02225">
    <property type="entry name" value="CoaBC"/>
    <property type="match status" value="1"/>
</dbReference>
<comment type="function">
    <text evidence="4">Catalyzes two steps in the biosynthesis of coenzyme A. In the first step cysteine is conjugated to 4'-phosphopantothenate to form 4-phosphopantothenoylcysteine, in the latter compound is decarboxylated to form 4'-phosphopantotheine.</text>
</comment>
<dbReference type="EMBL" id="PHEX01000071">
    <property type="protein sequence ID" value="PKQ27626.1"/>
    <property type="molecule type" value="Genomic_DNA"/>
</dbReference>
<feature type="domain" description="Flavoprotein" evidence="5">
    <location>
        <begin position="8"/>
        <end position="178"/>
    </location>
</feature>
<feature type="binding site" evidence="3">
    <location>
        <position position="289"/>
    </location>
    <ligand>
        <name>CTP</name>
        <dbReference type="ChEBI" id="CHEBI:37563"/>
    </ligand>
</feature>
<keyword evidence="3 4" id="KW-0288">FMN</keyword>
<evidence type="ECO:0000256" key="4">
    <source>
        <dbReference type="RuleBase" id="RU364078"/>
    </source>
</evidence>
<dbReference type="InterPro" id="IPR035929">
    <property type="entry name" value="CoaB-like_sf"/>
</dbReference>
<dbReference type="GO" id="GO:0010181">
    <property type="term" value="F:FMN binding"/>
    <property type="evidence" value="ECO:0007669"/>
    <property type="project" value="UniProtKB-UniRule"/>
</dbReference>
<comment type="catalytic activity">
    <reaction evidence="3 4">
        <text>(R)-4'-phosphopantothenate + L-cysteine + CTP = N-[(R)-4-phosphopantothenoyl]-L-cysteine + CMP + diphosphate + H(+)</text>
        <dbReference type="Rhea" id="RHEA:19397"/>
        <dbReference type="ChEBI" id="CHEBI:10986"/>
        <dbReference type="ChEBI" id="CHEBI:15378"/>
        <dbReference type="ChEBI" id="CHEBI:33019"/>
        <dbReference type="ChEBI" id="CHEBI:35235"/>
        <dbReference type="ChEBI" id="CHEBI:37563"/>
        <dbReference type="ChEBI" id="CHEBI:59458"/>
        <dbReference type="ChEBI" id="CHEBI:60377"/>
        <dbReference type="EC" id="6.3.2.5"/>
    </reaction>
</comment>
<evidence type="ECO:0000256" key="1">
    <source>
        <dbReference type="ARBA" id="ARBA00022793"/>
    </source>
</evidence>
<dbReference type="AlphaFoldDB" id="A0A2N3G4H3"/>
<dbReference type="SUPFAM" id="SSF52507">
    <property type="entry name" value="Homo-oligomeric flavin-containing Cys decarboxylases, HFCD"/>
    <property type="match status" value="1"/>
</dbReference>
<dbReference type="SUPFAM" id="SSF102645">
    <property type="entry name" value="CoaB-like"/>
    <property type="match status" value="1"/>
</dbReference>
<feature type="domain" description="DNA/pantothenate metabolism flavoprotein C-terminal" evidence="6">
    <location>
        <begin position="186"/>
        <end position="395"/>
    </location>
</feature>
<proteinExistence type="inferred from homology"/>
<keyword evidence="2 3" id="KW-0456">Lyase</keyword>
<dbReference type="Proteomes" id="UP000233654">
    <property type="component" value="Unassembled WGS sequence"/>
</dbReference>
<dbReference type="GO" id="GO:0004633">
    <property type="term" value="F:phosphopantothenoylcysteine decarboxylase activity"/>
    <property type="evidence" value="ECO:0007669"/>
    <property type="project" value="UniProtKB-UniRule"/>
</dbReference>
<dbReference type="EC" id="4.1.1.36" evidence="3"/>
<evidence type="ECO:0000256" key="3">
    <source>
        <dbReference type="HAMAP-Rule" id="MF_02225"/>
    </source>
</evidence>
<reference evidence="7 8" key="1">
    <citation type="journal article" date="2017" name="ISME J.">
        <title>Potential for microbial H2 and metal transformations associated with novel bacteria and archaea in deep terrestrial subsurface sediments.</title>
        <authorList>
            <person name="Hernsdorf A.W."/>
            <person name="Amano Y."/>
            <person name="Miyakawa K."/>
            <person name="Ise K."/>
            <person name="Suzuki Y."/>
            <person name="Anantharaman K."/>
            <person name="Probst A."/>
            <person name="Burstein D."/>
            <person name="Thomas B.C."/>
            <person name="Banfield J.F."/>
        </authorList>
    </citation>
    <scope>NUCLEOTIDE SEQUENCE [LARGE SCALE GENOMIC DNA]</scope>
    <source>
        <strain evidence="7">HGW-Actinobacteria-3</strain>
    </source>
</reference>
<dbReference type="Pfam" id="PF02441">
    <property type="entry name" value="Flavoprotein"/>
    <property type="match status" value="1"/>
</dbReference>
<dbReference type="Gene3D" id="3.40.50.10300">
    <property type="entry name" value="CoaB-like"/>
    <property type="match status" value="1"/>
</dbReference>
<feature type="region of interest" description="Phosphopantothenoylcysteine decarboxylase" evidence="3">
    <location>
        <begin position="1"/>
        <end position="190"/>
    </location>
</feature>
<dbReference type="Pfam" id="PF04127">
    <property type="entry name" value="DFP"/>
    <property type="match status" value="1"/>
</dbReference>
<feature type="binding site" evidence="3">
    <location>
        <position position="323"/>
    </location>
    <ligand>
        <name>CTP</name>
        <dbReference type="ChEBI" id="CHEBI:37563"/>
    </ligand>
</feature>
<feature type="region of interest" description="Phosphopantothenate--cysteine ligase" evidence="3">
    <location>
        <begin position="191"/>
        <end position="398"/>
    </location>
</feature>
<dbReference type="GO" id="GO:0071513">
    <property type="term" value="C:phosphopantothenoylcysteine decarboxylase complex"/>
    <property type="evidence" value="ECO:0007669"/>
    <property type="project" value="TreeGrafter"/>
</dbReference>
<dbReference type="InterPro" id="IPR003382">
    <property type="entry name" value="Flavoprotein"/>
</dbReference>
<dbReference type="GO" id="GO:0015937">
    <property type="term" value="P:coenzyme A biosynthetic process"/>
    <property type="evidence" value="ECO:0007669"/>
    <property type="project" value="UniProtKB-UniRule"/>
</dbReference>
<keyword evidence="3 4" id="KW-0285">Flavoprotein</keyword>
<dbReference type="PANTHER" id="PTHR14359">
    <property type="entry name" value="HOMO-OLIGOMERIC FLAVIN CONTAINING CYS DECARBOXYLASE FAMILY"/>
    <property type="match status" value="1"/>
</dbReference>
<evidence type="ECO:0000313" key="8">
    <source>
        <dbReference type="Proteomes" id="UP000233654"/>
    </source>
</evidence>
<evidence type="ECO:0000259" key="6">
    <source>
        <dbReference type="Pfam" id="PF04127"/>
    </source>
</evidence>
<dbReference type="GO" id="GO:0004632">
    <property type="term" value="F:phosphopantothenate--cysteine ligase activity"/>
    <property type="evidence" value="ECO:0007669"/>
    <property type="project" value="UniProtKB-UniRule"/>
</dbReference>
<accession>A0A2N3G4H3</accession>
<protein>
    <recommendedName>
        <fullName evidence="3">Coenzyme A biosynthesis bifunctional protein CoaBC</fullName>
    </recommendedName>
    <alternativeName>
        <fullName evidence="3">DNA/pantothenate metabolism flavoprotein</fullName>
    </alternativeName>
    <alternativeName>
        <fullName evidence="3">Phosphopantothenoylcysteine synthetase/decarboxylase</fullName>
        <shortName evidence="3">PPCS-PPCDC</shortName>
    </alternativeName>
    <domain>
        <recommendedName>
            <fullName evidence="3">Phosphopantothenoylcysteine decarboxylase</fullName>
            <shortName evidence="3">PPC decarboxylase</shortName>
            <shortName evidence="3">PPC-DC</shortName>
            <ecNumber evidence="3">4.1.1.36</ecNumber>
        </recommendedName>
        <alternativeName>
            <fullName evidence="3">CoaC</fullName>
        </alternativeName>
    </domain>
    <domain>
        <recommendedName>
            <fullName evidence="3">Phosphopantothenate--cysteine ligase</fullName>
            <ecNumber evidence="3">6.3.2.5</ecNumber>
        </recommendedName>
        <alternativeName>
            <fullName evidence="3">CoaB</fullName>
        </alternativeName>
        <alternativeName>
            <fullName evidence="3">Phosphopantothenoylcysteine synthetase</fullName>
            <shortName evidence="3">PPC synthetase</shortName>
            <shortName evidence="3">PPC-S</shortName>
        </alternativeName>
    </domain>
</protein>
<comment type="pathway">
    <text evidence="3 4">Cofactor biosynthesis; coenzyme A biosynthesis; CoA from (R)-pantothenate: step 3/5.</text>
</comment>
<comment type="catalytic activity">
    <reaction evidence="3 4">
        <text>N-[(R)-4-phosphopantothenoyl]-L-cysteine + H(+) = (R)-4'-phosphopantetheine + CO2</text>
        <dbReference type="Rhea" id="RHEA:16793"/>
        <dbReference type="ChEBI" id="CHEBI:15378"/>
        <dbReference type="ChEBI" id="CHEBI:16526"/>
        <dbReference type="ChEBI" id="CHEBI:59458"/>
        <dbReference type="ChEBI" id="CHEBI:61723"/>
        <dbReference type="EC" id="4.1.1.36"/>
    </reaction>
</comment>
<comment type="caution">
    <text evidence="3">Lacks conserved residue(s) required for the propagation of feature annotation.</text>
</comment>
<comment type="caution">
    <text evidence="7">The sequence shown here is derived from an EMBL/GenBank/DDBJ whole genome shotgun (WGS) entry which is preliminary data.</text>
</comment>
<keyword evidence="1 3" id="KW-0210">Decarboxylase</keyword>
<feature type="binding site" evidence="3">
    <location>
        <position position="337"/>
    </location>
    <ligand>
        <name>CTP</name>
        <dbReference type="ChEBI" id="CHEBI:37563"/>
    </ligand>
</feature>
<comment type="pathway">
    <text evidence="3 4">Cofactor biosynthesis; coenzyme A biosynthesis; CoA from (R)-pantothenate: step 2/5.</text>
</comment>
<dbReference type="Gene3D" id="3.40.50.1950">
    <property type="entry name" value="Flavin prenyltransferase-like"/>
    <property type="match status" value="1"/>
</dbReference>
<dbReference type="PANTHER" id="PTHR14359:SF6">
    <property type="entry name" value="PHOSPHOPANTOTHENOYLCYSTEINE DECARBOXYLASE"/>
    <property type="match status" value="1"/>
</dbReference>
<keyword evidence="3" id="KW-0479">Metal-binding</keyword>
<gene>
    <name evidence="3 7" type="primary">coaBC</name>
    <name evidence="7" type="ORF">CVT63_07045</name>
</gene>
<dbReference type="InterPro" id="IPR036551">
    <property type="entry name" value="Flavin_trans-like"/>
</dbReference>
<feature type="binding site" evidence="3">
    <location>
        <position position="279"/>
    </location>
    <ligand>
        <name>CTP</name>
        <dbReference type="ChEBI" id="CHEBI:37563"/>
    </ligand>
</feature>
<keyword evidence="3" id="KW-0511">Multifunctional enzyme</keyword>
<dbReference type="UniPathway" id="UPA00241">
    <property type="reaction ID" value="UER00353"/>
</dbReference>